<keyword evidence="1" id="KW-1133">Transmembrane helix</keyword>
<evidence type="ECO:0000313" key="2">
    <source>
        <dbReference type="EMBL" id="RED45653.1"/>
    </source>
</evidence>
<dbReference type="Proteomes" id="UP000256629">
    <property type="component" value="Unassembled WGS sequence"/>
</dbReference>
<evidence type="ECO:0000256" key="1">
    <source>
        <dbReference type="SAM" id="Phobius"/>
    </source>
</evidence>
<sequence length="117" mass="13305">MPLLKNFKILKASSIAESVIAISIISICALVAFVVYLNVVRLKKPLLFFAAKHKINAIVEQNISKQDYEDDSYSFKGYTIDKKVETNKLENTASITFSIKINDKTYTSKKLIPYHEE</sequence>
<dbReference type="AlphaFoldDB" id="A0A3D9H828"/>
<protein>
    <submittedName>
        <fullName evidence="2">Uncharacterized protein</fullName>
    </submittedName>
</protein>
<dbReference type="EMBL" id="QRDX01000008">
    <property type="protein sequence ID" value="RED45653.1"/>
    <property type="molecule type" value="Genomic_DNA"/>
</dbReference>
<proteinExistence type="predicted"/>
<keyword evidence="1" id="KW-0812">Transmembrane</keyword>
<reference evidence="2 3" key="1">
    <citation type="submission" date="2018-07" db="EMBL/GenBank/DDBJ databases">
        <title>Genomic Encyclopedia of Type Strains, Phase III (KMG-III): the genomes of soil and plant-associated and newly described type strains.</title>
        <authorList>
            <person name="Whitman W."/>
        </authorList>
    </citation>
    <scope>NUCLEOTIDE SEQUENCE [LARGE SCALE GENOMIC DNA]</scope>
    <source>
        <strain evidence="2 3">CECT 8487</strain>
    </source>
</reference>
<keyword evidence="3" id="KW-1185">Reference proteome</keyword>
<dbReference type="OrthoDB" id="1162766at2"/>
<evidence type="ECO:0000313" key="3">
    <source>
        <dbReference type="Proteomes" id="UP000256629"/>
    </source>
</evidence>
<feature type="transmembrane region" description="Helical" evidence="1">
    <location>
        <begin position="20"/>
        <end position="39"/>
    </location>
</feature>
<comment type="caution">
    <text evidence="2">The sequence shown here is derived from an EMBL/GenBank/DDBJ whole genome shotgun (WGS) entry which is preliminary data.</text>
</comment>
<accession>A0A3D9H828</accession>
<gene>
    <name evidence="2" type="ORF">DFQ02_10831</name>
</gene>
<name>A0A3D9H828_9FLAO</name>
<dbReference type="RefSeq" id="WP_116524878.1">
    <property type="nucleotide sequence ID" value="NZ_QRDX01000008.1"/>
</dbReference>
<keyword evidence="1" id="KW-0472">Membrane</keyword>
<organism evidence="2 3">
    <name type="scientific">Seonamhaeicola aphaedonensis</name>
    <dbReference type="NCBI Taxonomy" id="1461338"/>
    <lineage>
        <taxon>Bacteria</taxon>
        <taxon>Pseudomonadati</taxon>
        <taxon>Bacteroidota</taxon>
        <taxon>Flavobacteriia</taxon>
        <taxon>Flavobacteriales</taxon>
        <taxon>Flavobacteriaceae</taxon>
    </lineage>
</organism>